<dbReference type="EMBL" id="CP031555">
    <property type="protein sequence ID" value="AXO15714.1"/>
    <property type="molecule type" value="Genomic_DNA"/>
</dbReference>
<evidence type="ECO:0000259" key="4">
    <source>
        <dbReference type="Pfam" id="PF13579"/>
    </source>
</evidence>
<name>A0ABM6Y157_9PROT</name>
<dbReference type="SUPFAM" id="SSF53756">
    <property type="entry name" value="UDP-Glycosyltransferase/glycogen phosphorylase"/>
    <property type="match status" value="1"/>
</dbReference>
<sequence>MLTNLVPPYRSDAYNALHHRAMAAGGCLRVLCTQHREPQRNWSITTPAFDHITLPGVQIPLGENRTLSLPFGVTRAVCREPSDALIINGFGIAQWQAQNWALKHHIPTVLQFDGWAGSDATYDNPLRRRLRRVMIARADGFVAASSRGASWFESHGVSPDRIWIAPIPASFPLPDISANQNLAERQYDIAWLGRTTASKGFDVFMRIAAGLSQAGIAKRIAIVGSTDIKRTNRLAKSSGLGDPVDVFGQLSPDQLPPILTNSKIALFPSRNDAYGVGVIDAIACGAVALASPFTGCAPDILRGPEILPIDNPQGWIATCKRLLDAPQLLEDTRLHQARAIANNTPAHHSDIMWQAVHQAVNQNPHMRRWE</sequence>
<dbReference type="CDD" id="cd03801">
    <property type="entry name" value="GT4_PimA-like"/>
    <property type="match status" value="1"/>
</dbReference>
<dbReference type="Proteomes" id="UP000256971">
    <property type="component" value="Chromosome"/>
</dbReference>
<evidence type="ECO:0000313" key="6">
    <source>
        <dbReference type="Proteomes" id="UP000256971"/>
    </source>
</evidence>
<evidence type="ECO:0000313" key="5">
    <source>
        <dbReference type="EMBL" id="AXO15714.1"/>
    </source>
</evidence>
<organism evidence="5 6">
    <name type="scientific">Thalassospira indica</name>
    <dbReference type="NCBI Taxonomy" id="1891279"/>
    <lineage>
        <taxon>Bacteria</taxon>
        <taxon>Pseudomonadati</taxon>
        <taxon>Pseudomonadota</taxon>
        <taxon>Alphaproteobacteria</taxon>
        <taxon>Rhodospirillales</taxon>
        <taxon>Thalassospiraceae</taxon>
        <taxon>Thalassospira</taxon>
    </lineage>
</organism>
<accession>A0ABM6Y157</accession>
<dbReference type="Gene3D" id="3.40.50.2000">
    <property type="entry name" value="Glycogen Phosphorylase B"/>
    <property type="match status" value="2"/>
</dbReference>
<dbReference type="InterPro" id="IPR001296">
    <property type="entry name" value="Glyco_trans_1"/>
</dbReference>
<dbReference type="Pfam" id="PF00534">
    <property type="entry name" value="Glycos_transf_1"/>
    <property type="match status" value="1"/>
</dbReference>
<dbReference type="InterPro" id="IPR028098">
    <property type="entry name" value="Glyco_trans_4-like_N"/>
</dbReference>
<evidence type="ECO:0000256" key="1">
    <source>
        <dbReference type="ARBA" id="ARBA00022676"/>
    </source>
</evidence>
<protein>
    <submittedName>
        <fullName evidence="5">Glycosyltransferase</fullName>
    </submittedName>
</protein>
<dbReference type="PANTHER" id="PTHR12526">
    <property type="entry name" value="GLYCOSYLTRANSFERASE"/>
    <property type="match status" value="1"/>
</dbReference>
<dbReference type="PANTHER" id="PTHR12526:SF510">
    <property type="entry name" value="D-INOSITOL 3-PHOSPHATE GLYCOSYLTRANSFERASE"/>
    <property type="match status" value="1"/>
</dbReference>
<evidence type="ECO:0000256" key="2">
    <source>
        <dbReference type="ARBA" id="ARBA00022679"/>
    </source>
</evidence>
<evidence type="ECO:0000259" key="3">
    <source>
        <dbReference type="Pfam" id="PF00534"/>
    </source>
</evidence>
<keyword evidence="1" id="KW-0328">Glycosyltransferase</keyword>
<feature type="domain" description="Glycosyltransferase subfamily 4-like N-terminal" evidence="4">
    <location>
        <begin position="21"/>
        <end position="164"/>
    </location>
</feature>
<gene>
    <name evidence="5" type="ORF">DY252_16925</name>
</gene>
<dbReference type="Pfam" id="PF13579">
    <property type="entry name" value="Glyco_trans_4_4"/>
    <property type="match status" value="1"/>
</dbReference>
<feature type="domain" description="Glycosyl transferase family 1" evidence="3">
    <location>
        <begin position="177"/>
        <end position="324"/>
    </location>
</feature>
<keyword evidence="6" id="KW-1185">Reference proteome</keyword>
<keyword evidence="2" id="KW-0808">Transferase</keyword>
<reference evidence="5 6" key="1">
    <citation type="submission" date="2018-08" db="EMBL/GenBank/DDBJ databases">
        <title>Complete genome sequence of type strain Thalassospira indica MCCC 1A01103T, isolated from isolated from deep seawater of the Indian Ocean.</title>
        <authorList>
            <person name="Liu Y."/>
        </authorList>
    </citation>
    <scope>NUCLEOTIDE SEQUENCE [LARGE SCALE GENOMIC DNA]</scope>
    <source>
        <strain evidence="5 6">PB8BT</strain>
    </source>
</reference>
<proteinExistence type="predicted"/>